<dbReference type="PANTHER" id="PTHR37423:SF2">
    <property type="entry name" value="MEMBRANE-BOUND LYTIC MUREIN TRANSGLYCOSYLASE C"/>
    <property type="match status" value="1"/>
</dbReference>
<evidence type="ECO:0000256" key="1">
    <source>
        <dbReference type="ARBA" id="ARBA00007734"/>
    </source>
</evidence>
<dbReference type="CDD" id="cd16894">
    <property type="entry name" value="MltD-like"/>
    <property type="match status" value="1"/>
</dbReference>
<dbReference type="OrthoDB" id="9815002at2"/>
<dbReference type="SUPFAM" id="SSF54106">
    <property type="entry name" value="LysM domain"/>
    <property type="match status" value="1"/>
</dbReference>
<dbReference type="CDD" id="cd00118">
    <property type="entry name" value="LysM"/>
    <property type="match status" value="1"/>
</dbReference>
<dbReference type="Pfam" id="PF01476">
    <property type="entry name" value="LysM"/>
    <property type="match status" value="1"/>
</dbReference>
<dbReference type="PROSITE" id="PS51257">
    <property type="entry name" value="PROKAR_LIPOPROTEIN"/>
    <property type="match status" value="1"/>
</dbReference>
<keyword evidence="4" id="KW-1185">Reference proteome</keyword>
<dbReference type="Proteomes" id="UP000287563">
    <property type="component" value="Unassembled WGS sequence"/>
</dbReference>
<reference evidence="3 4" key="1">
    <citation type="submission" date="2018-11" db="EMBL/GenBank/DDBJ databases">
        <title>Photobacterium sp. BEI247 sp. nov., a marine bacterium isolated from Yongle Blue Hole in the South China Sea.</title>
        <authorList>
            <person name="Wang X."/>
        </authorList>
    </citation>
    <scope>NUCLEOTIDE SEQUENCE [LARGE SCALE GENOMIC DNA]</scope>
    <source>
        <strain evidence="4">BEI247</strain>
    </source>
</reference>
<dbReference type="InterPro" id="IPR036779">
    <property type="entry name" value="LysM_dom_sf"/>
</dbReference>
<dbReference type="Gene3D" id="3.10.350.10">
    <property type="entry name" value="LysM domain"/>
    <property type="match status" value="1"/>
</dbReference>
<dbReference type="SMART" id="SM00257">
    <property type="entry name" value="LysM"/>
    <property type="match status" value="1"/>
</dbReference>
<comment type="caution">
    <text evidence="3">The sequence shown here is derived from an EMBL/GenBank/DDBJ whole genome shotgun (WGS) entry which is preliminary data.</text>
</comment>
<dbReference type="InterPro" id="IPR008258">
    <property type="entry name" value="Transglycosylase_SLT_dom_1"/>
</dbReference>
<sequence length="401" mass="45791">MKYYIILFITVFITGCQGLSQVEISSKQAPNPTVDNYKKLPDSFYRRCEVDNHLNISIHTVTSLPSIKADNKSKNKLTTSPPDLWDILGQSFDIPVPNEKRVEYYKNWYLTNPHHINTVTKRAKPFLFYIYQQVEQRDMPIELVLLPFIESSFDQFAHSHRGAAGLWQITVPTGKTFGLEYLKGYDGRRDIVTSTVAALDLLEYLHKKFNGNWLHAIAAYNTGEGRVRRAIKSNTSKGLPTDFWSLKLPKETRLYIPKLLAMADLVQHRYDHNLKLARIEPTQVLTEVVVSSRIKLDLIASHAGLTSLDLYQLNPGYTSGYTYPGRENKILIPNQTKENFYSNKKNYEHVKRKFTIHHIQPGDSLSELALLNNTTVARIMNANNMSASIIIAGQQLLIPQP</sequence>
<dbReference type="PROSITE" id="PS51782">
    <property type="entry name" value="LYSM"/>
    <property type="match status" value="1"/>
</dbReference>
<comment type="similarity">
    <text evidence="1">Belongs to the transglycosylase Slt family.</text>
</comment>
<evidence type="ECO:0000313" key="4">
    <source>
        <dbReference type="Proteomes" id="UP000287563"/>
    </source>
</evidence>
<dbReference type="SUPFAM" id="SSF53955">
    <property type="entry name" value="Lysozyme-like"/>
    <property type="match status" value="1"/>
</dbReference>
<protein>
    <submittedName>
        <fullName evidence="3">LysM peptidoglycan-binding domain-containing protein</fullName>
    </submittedName>
</protein>
<proteinExistence type="inferred from homology"/>
<dbReference type="InterPro" id="IPR018392">
    <property type="entry name" value="LysM"/>
</dbReference>
<name>A0A444JW75_9GAMM</name>
<dbReference type="RefSeq" id="WP_128782659.1">
    <property type="nucleotide sequence ID" value="NZ_JAKJSG010000061.1"/>
</dbReference>
<evidence type="ECO:0000313" key="3">
    <source>
        <dbReference type="EMBL" id="RWX57351.1"/>
    </source>
</evidence>
<evidence type="ECO:0000259" key="2">
    <source>
        <dbReference type="PROSITE" id="PS51782"/>
    </source>
</evidence>
<organism evidence="3 4">
    <name type="scientific">Photobacterium chitinilyticum</name>
    <dbReference type="NCBI Taxonomy" id="2485123"/>
    <lineage>
        <taxon>Bacteria</taxon>
        <taxon>Pseudomonadati</taxon>
        <taxon>Pseudomonadota</taxon>
        <taxon>Gammaproteobacteria</taxon>
        <taxon>Vibrionales</taxon>
        <taxon>Vibrionaceae</taxon>
        <taxon>Photobacterium</taxon>
    </lineage>
</organism>
<dbReference type="EMBL" id="RJLM01000001">
    <property type="protein sequence ID" value="RWX57351.1"/>
    <property type="molecule type" value="Genomic_DNA"/>
</dbReference>
<gene>
    <name evidence="3" type="ORF">EDI28_04800</name>
</gene>
<dbReference type="Pfam" id="PF01464">
    <property type="entry name" value="SLT"/>
    <property type="match status" value="1"/>
</dbReference>
<dbReference type="Gene3D" id="1.10.530.10">
    <property type="match status" value="1"/>
</dbReference>
<dbReference type="PANTHER" id="PTHR37423">
    <property type="entry name" value="SOLUBLE LYTIC MUREIN TRANSGLYCOSYLASE-RELATED"/>
    <property type="match status" value="1"/>
</dbReference>
<accession>A0A444JW75</accession>
<dbReference type="AlphaFoldDB" id="A0A444JW75"/>
<dbReference type="InterPro" id="IPR023346">
    <property type="entry name" value="Lysozyme-like_dom_sf"/>
</dbReference>
<feature type="domain" description="LysM" evidence="2">
    <location>
        <begin position="355"/>
        <end position="398"/>
    </location>
</feature>